<reference evidence="8" key="1">
    <citation type="journal article" date="2014" name="Int. J. Syst. Evol. Microbiol.">
        <title>Complete genome sequence of Corynebacterium casei LMG S-19264T (=DSM 44701T), isolated from a smear-ripened cheese.</title>
        <authorList>
            <consortium name="US DOE Joint Genome Institute (JGI-PGF)"/>
            <person name="Walter F."/>
            <person name="Albersmeier A."/>
            <person name="Kalinowski J."/>
            <person name="Ruckert C."/>
        </authorList>
    </citation>
    <scope>NUCLEOTIDE SEQUENCE</scope>
    <source>
        <strain evidence="8">KCTC 42651</strain>
    </source>
</reference>
<dbReference type="Gene3D" id="1.10.357.10">
    <property type="entry name" value="Tetracycline Repressor, domain 2"/>
    <property type="match status" value="1"/>
</dbReference>
<dbReference type="Pfam" id="PF08511">
    <property type="entry name" value="COQ9"/>
    <property type="match status" value="1"/>
</dbReference>
<dbReference type="PANTHER" id="PTHR21427:SF19">
    <property type="entry name" value="UBIQUINONE BIOSYNTHESIS PROTEIN COQ9, MITOCHONDRIAL"/>
    <property type="match status" value="1"/>
</dbReference>
<feature type="domain" description="COQ9 C-terminal" evidence="7">
    <location>
        <begin position="121"/>
        <end position="188"/>
    </location>
</feature>
<dbReference type="InterPro" id="IPR012762">
    <property type="entry name" value="Ubiq_biosynth_COQ9"/>
</dbReference>
<comment type="caution">
    <text evidence="8">The sequence shown here is derived from an EMBL/GenBank/DDBJ whole genome shotgun (WGS) entry which is preliminary data.</text>
</comment>
<dbReference type="GO" id="GO:0006744">
    <property type="term" value="P:ubiquinone biosynthetic process"/>
    <property type="evidence" value="ECO:0007669"/>
    <property type="project" value="UniProtKB-KW"/>
</dbReference>
<dbReference type="EMBL" id="BMZS01000002">
    <property type="protein sequence ID" value="GHD42916.1"/>
    <property type="molecule type" value="Genomic_DNA"/>
</dbReference>
<accession>A0A919CND1</accession>
<evidence type="ECO:0000256" key="1">
    <source>
        <dbReference type="ARBA" id="ARBA00004749"/>
    </source>
</evidence>
<evidence type="ECO:0000256" key="4">
    <source>
        <dbReference type="ARBA" id="ARBA00022946"/>
    </source>
</evidence>
<dbReference type="RefSeq" id="WP_189987685.1">
    <property type="nucleotide sequence ID" value="NZ_BMZS01000002.1"/>
</dbReference>
<proteinExistence type="inferred from homology"/>
<dbReference type="NCBIfam" id="TIGR02396">
    <property type="entry name" value="diverge_rpsU"/>
    <property type="match status" value="1"/>
</dbReference>
<keyword evidence="5" id="KW-0446">Lipid-binding</keyword>
<keyword evidence="9" id="KW-1185">Reference proteome</keyword>
<organism evidence="8 9">
    <name type="scientific">Thalassobaculum fulvum</name>
    <dbReference type="NCBI Taxonomy" id="1633335"/>
    <lineage>
        <taxon>Bacteria</taxon>
        <taxon>Pseudomonadati</taxon>
        <taxon>Pseudomonadota</taxon>
        <taxon>Alphaproteobacteria</taxon>
        <taxon>Rhodospirillales</taxon>
        <taxon>Thalassobaculaceae</taxon>
        <taxon>Thalassobaculum</taxon>
    </lineage>
</organism>
<dbReference type="PANTHER" id="PTHR21427">
    <property type="entry name" value="UBIQUINONE BIOSYNTHESIS PROTEIN COQ9, MITOCHONDRIAL"/>
    <property type="match status" value="1"/>
</dbReference>
<evidence type="ECO:0000256" key="6">
    <source>
        <dbReference type="ARBA" id="ARBA00058104"/>
    </source>
</evidence>
<sequence length="221" mass="24848">MIRTPQMDALRDRILDAALPHVMFDGWSRRTLTEGARAAGLEPEDVDIAFPRGVRGAVDHWLRRADDAMVAALDEADLESMRIRDRVAFAVRTRLEQAEPHKEAVRLGLGYLALPGNARIAAGSLYRTVDSIWWACGDRSTDFNFYSKRGLLAAVYSSTLLYWLDDSSDGHADTWAFLDRRIADVMRIPKIKGRWRELSGKLPSPLRFMRAYRSARGAAAG</sequence>
<dbReference type="Proteomes" id="UP000630353">
    <property type="component" value="Unassembled WGS sequence"/>
</dbReference>
<evidence type="ECO:0000259" key="7">
    <source>
        <dbReference type="Pfam" id="PF08511"/>
    </source>
</evidence>
<comment type="pathway">
    <text evidence="1">Cofactor biosynthesis; ubiquinone biosynthesis.</text>
</comment>
<evidence type="ECO:0000313" key="9">
    <source>
        <dbReference type="Proteomes" id="UP000630353"/>
    </source>
</evidence>
<comment type="similarity">
    <text evidence="2">Belongs to the COQ9 family.</text>
</comment>
<keyword evidence="4" id="KW-0809">Transit peptide</keyword>
<evidence type="ECO:0000256" key="2">
    <source>
        <dbReference type="ARBA" id="ARBA00010766"/>
    </source>
</evidence>
<dbReference type="InterPro" id="IPR013718">
    <property type="entry name" value="COQ9_C"/>
</dbReference>
<protein>
    <recommendedName>
        <fullName evidence="7">COQ9 C-terminal domain-containing protein</fullName>
    </recommendedName>
</protein>
<name>A0A919CND1_9PROT</name>
<comment type="function">
    <text evidence="6">Membrane-associated protein that warps the membrane surface to access and bind aromatic isoprenes with high specificity, including ubiquinone (CoQ) isoprene intermediates and presents them directly to COQ7, therefore facilitating the COQ7-mediated hydroxylase step. Participates in the biosynthesis of coenzyme Q, also named ubiquinone, an essential lipid-soluble electron transporter for aerobic cellular respiration.</text>
</comment>
<reference evidence="8" key="2">
    <citation type="submission" date="2020-09" db="EMBL/GenBank/DDBJ databases">
        <authorList>
            <person name="Sun Q."/>
            <person name="Kim S."/>
        </authorList>
    </citation>
    <scope>NUCLEOTIDE SEQUENCE</scope>
    <source>
        <strain evidence="8">KCTC 42651</strain>
    </source>
</reference>
<dbReference type="AlphaFoldDB" id="A0A919CND1"/>
<evidence type="ECO:0000313" key="8">
    <source>
        <dbReference type="EMBL" id="GHD42916.1"/>
    </source>
</evidence>
<evidence type="ECO:0000256" key="3">
    <source>
        <dbReference type="ARBA" id="ARBA00022688"/>
    </source>
</evidence>
<evidence type="ECO:0000256" key="5">
    <source>
        <dbReference type="ARBA" id="ARBA00023121"/>
    </source>
</evidence>
<dbReference type="GO" id="GO:0008289">
    <property type="term" value="F:lipid binding"/>
    <property type="evidence" value="ECO:0007669"/>
    <property type="project" value="UniProtKB-KW"/>
</dbReference>
<keyword evidence="3" id="KW-0831">Ubiquinone biosynthesis</keyword>
<gene>
    <name evidence="8" type="ORF">GCM10017083_08440</name>
</gene>